<proteinExistence type="inferred from homology"/>
<feature type="region of interest" description="Disordered" evidence="9">
    <location>
        <begin position="762"/>
        <end position="784"/>
    </location>
</feature>
<feature type="chain" id="PRO_5033033823" evidence="11">
    <location>
        <begin position="21"/>
        <end position="909"/>
    </location>
</feature>
<evidence type="ECO:0000256" key="1">
    <source>
        <dbReference type="ARBA" id="ARBA00004123"/>
    </source>
</evidence>
<feature type="compositionally biased region" description="Polar residues" evidence="9">
    <location>
        <begin position="458"/>
        <end position="473"/>
    </location>
</feature>
<feature type="compositionally biased region" description="Low complexity" evidence="9">
    <location>
        <begin position="584"/>
        <end position="597"/>
    </location>
</feature>
<keyword evidence="10" id="KW-0472">Membrane</keyword>
<feature type="transmembrane region" description="Helical" evidence="10">
    <location>
        <begin position="88"/>
        <end position="107"/>
    </location>
</feature>
<organism evidence="13 14">
    <name type="scientific">Acanthosepion pharaonis</name>
    <name type="common">Pharaoh cuttlefish</name>
    <name type="synonym">Sepia pharaonis</name>
    <dbReference type="NCBI Taxonomy" id="158019"/>
    <lineage>
        <taxon>Eukaryota</taxon>
        <taxon>Metazoa</taxon>
        <taxon>Spiralia</taxon>
        <taxon>Lophotrochozoa</taxon>
        <taxon>Mollusca</taxon>
        <taxon>Cephalopoda</taxon>
        <taxon>Coleoidea</taxon>
        <taxon>Decapodiformes</taxon>
        <taxon>Sepiida</taxon>
        <taxon>Sepiina</taxon>
        <taxon>Sepiidae</taxon>
        <taxon>Acanthosepion</taxon>
    </lineage>
</organism>
<dbReference type="InterPro" id="IPR023260">
    <property type="entry name" value="Cys/Ser-rich_nuc_prot"/>
</dbReference>
<dbReference type="Proteomes" id="UP000597762">
    <property type="component" value="Unassembled WGS sequence"/>
</dbReference>
<gene>
    <name evidence="13" type="ORF">SPHA_62786</name>
</gene>
<keyword evidence="5" id="KW-0238">DNA-binding</keyword>
<feature type="region of interest" description="Disordered" evidence="9">
    <location>
        <begin position="180"/>
        <end position="239"/>
    </location>
</feature>
<comment type="caution">
    <text evidence="13">The sequence shown here is derived from an EMBL/GenBank/DDBJ whole genome shotgun (WGS) entry which is preliminary data.</text>
</comment>
<dbReference type="OrthoDB" id="5946974at2759"/>
<evidence type="ECO:0000259" key="12">
    <source>
        <dbReference type="Pfam" id="PF16019"/>
    </source>
</evidence>
<dbReference type="GO" id="GO:0005634">
    <property type="term" value="C:nucleus"/>
    <property type="evidence" value="ECO:0007669"/>
    <property type="project" value="UniProtKB-SubCell"/>
</dbReference>
<feature type="compositionally biased region" description="Polar residues" evidence="9">
    <location>
        <begin position="642"/>
        <end position="704"/>
    </location>
</feature>
<keyword evidence="11" id="KW-0732">Signal</keyword>
<keyword evidence="10" id="KW-0812">Transmembrane</keyword>
<accession>A0A812DY32</accession>
<evidence type="ECO:0000256" key="2">
    <source>
        <dbReference type="ARBA" id="ARBA00008548"/>
    </source>
</evidence>
<feature type="region of interest" description="Disordered" evidence="9">
    <location>
        <begin position="878"/>
        <end position="897"/>
    </location>
</feature>
<dbReference type="PANTHER" id="PTHR13580:SF9">
    <property type="entry name" value="AXIN1 UP-REGULATED 1, ISOFORM A"/>
    <property type="match status" value="1"/>
</dbReference>
<keyword evidence="4" id="KW-0805">Transcription regulation</keyword>
<evidence type="ECO:0000313" key="13">
    <source>
        <dbReference type="EMBL" id="CAE1311235.1"/>
    </source>
</evidence>
<dbReference type="GO" id="GO:0043565">
    <property type="term" value="F:sequence-specific DNA binding"/>
    <property type="evidence" value="ECO:0007669"/>
    <property type="project" value="TreeGrafter"/>
</dbReference>
<feature type="compositionally biased region" description="Low complexity" evidence="9">
    <location>
        <begin position="217"/>
        <end position="230"/>
    </location>
</feature>
<evidence type="ECO:0000256" key="4">
    <source>
        <dbReference type="ARBA" id="ARBA00023015"/>
    </source>
</evidence>
<evidence type="ECO:0000256" key="6">
    <source>
        <dbReference type="ARBA" id="ARBA00023159"/>
    </source>
</evidence>
<keyword evidence="3" id="KW-0053">Apoptosis</keyword>
<keyword evidence="14" id="KW-1185">Reference proteome</keyword>
<keyword evidence="10" id="KW-1133">Transmembrane helix</keyword>
<keyword evidence="6" id="KW-0010">Activator</keyword>
<evidence type="ECO:0000313" key="14">
    <source>
        <dbReference type="Proteomes" id="UP000597762"/>
    </source>
</evidence>
<dbReference type="AlphaFoldDB" id="A0A812DY32"/>
<evidence type="ECO:0000256" key="7">
    <source>
        <dbReference type="ARBA" id="ARBA00023163"/>
    </source>
</evidence>
<dbReference type="PANTHER" id="PTHR13580">
    <property type="entry name" value="TGF-BETA INDUCED APOPTOSIS PROTEIN"/>
    <property type="match status" value="1"/>
</dbReference>
<feature type="compositionally biased region" description="Low complexity" evidence="9">
    <location>
        <begin position="626"/>
        <end position="641"/>
    </location>
</feature>
<dbReference type="EMBL" id="CAHIKZ030004489">
    <property type="protein sequence ID" value="CAE1311235.1"/>
    <property type="molecule type" value="Genomic_DNA"/>
</dbReference>
<feature type="compositionally biased region" description="Low complexity" evidence="9">
    <location>
        <begin position="762"/>
        <end position="772"/>
    </location>
</feature>
<feature type="compositionally biased region" description="Basic and acidic residues" evidence="9">
    <location>
        <begin position="474"/>
        <end position="494"/>
    </location>
</feature>
<keyword evidence="8" id="KW-0539">Nucleus</keyword>
<comment type="subcellular location">
    <subcellularLocation>
        <location evidence="1">Nucleus</location>
    </subcellularLocation>
</comment>
<sequence length="909" mass="100916">MLVCMCVLHFLSISFPSFSAQPSTLHHTLAITPTYFQPLGIEHNVDFFFLYFPYPFFFSVYCLSIYVVVLFVFFFPFFLFILIRPFQFCFLLSIFRLSISSFSYLVGLPPTSPVYLPLPFPLVLDLPPPPPPCYSSLLLLILFFPSQNALLTREWIRKSTTSLFYNRNLCSETATSASLTMPKRKLEDSDSADTPSDVNPLRSETPPPPPQSETDESSSFSAVTDSSVDVPSAEEPRPKKIKKSVNFDKVTVFYFPRTQGFTCVPSEGGSTLGMTGSHSYVEDFTVPAYAREQKRIHKLILKEQQQSSKMIPSGRAAFLRSVDEDTDSESDSESDFEVDEYFFLQPVPIRQRRLMLRAAGIRKINSQERDDCRQIRQSREICGCQCKVFCDPESCSCSVAGIKCQVDRLSFPCGCSKDGCGNVAGRIEFNPIRVRTHFIHTLMRIELENKEKECQPFGNGSNKQLSISDLSATSKEHDSEDKNKEETKNSKDSSIDLTDYNSNERGSCRDCQNSEVCQVMMQEAQYASMEAEQQNAVQQFGHMEGLQPNGHVEALPRVLLFNDSDDEMYNAENTSLYGYKQEESSYSETSECSSESSANFDDNDYQKSYQSLSSFDEETNQEYCASGSSSSSDHNTFSSQSTFGNQSNGPDPFGSQSNGSNPFSSQSNGPSLFGSQSNGTNPFGNQSNGPTLFGTQSNSHNTFASQSTQPSSHSTSNWSENQSRSIHQSSFFDEPISIYTSLTDTTTDQLATNCPAISSHMNSYNNGNSNNNHQLDFNPHQGTDTTKIGDMHNQQESAYSNYSMDDSHTATSSAMSTSDQSLISSFFPSNTTESDLITSSGSSAPSIPSAAAEDLQVFSEQESCCSAFQDDTCSDFKSNKDSSHFQPSESGSQNFGEIIKESIVETVSA</sequence>
<feature type="compositionally biased region" description="Low complexity" evidence="9">
    <location>
        <begin position="705"/>
        <end position="719"/>
    </location>
</feature>
<protein>
    <submittedName>
        <fullName evidence="13">CSRNP</fullName>
    </submittedName>
</protein>
<evidence type="ECO:0000256" key="11">
    <source>
        <dbReference type="SAM" id="SignalP"/>
    </source>
</evidence>
<feature type="region of interest" description="Disordered" evidence="9">
    <location>
        <begin position="580"/>
        <end position="726"/>
    </location>
</feature>
<feature type="region of interest" description="Disordered" evidence="9">
    <location>
        <begin position="454"/>
        <end position="509"/>
    </location>
</feature>
<dbReference type="GO" id="GO:0000981">
    <property type="term" value="F:DNA-binding transcription factor activity, RNA polymerase II-specific"/>
    <property type="evidence" value="ECO:0007669"/>
    <property type="project" value="TreeGrafter"/>
</dbReference>
<comment type="similarity">
    <text evidence="2">Belongs to the AXUD1 family.</text>
</comment>
<feature type="transmembrane region" description="Helical" evidence="10">
    <location>
        <begin position="54"/>
        <end position="81"/>
    </location>
</feature>
<feature type="compositionally biased region" description="Polar residues" evidence="9">
    <location>
        <begin position="884"/>
        <end position="895"/>
    </location>
</feature>
<evidence type="ECO:0000256" key="5">
    <source>
        <dbReference type="ARBA" id="ARBA00023125"/>
    </source>
</evidence>
<evidence type="ECO:0000256" key="9">
    <source>
        <dbReference type="SAM" id="MobiDB-lite"/>
    </source>
</evidence>
<reference evidence="13" key="1">
    <citation type="submission" date="2021-01" db="EMBL/GenBank/DDBJ databases">
        <authorList>
            <person name="Li R."/>
            <person name="Bekaert M."/>
        </authorList>
    </citation>
    <scope>NUCLEOTIDE SEQUENCE</scope>
    <source>
        <strain evidence="13">Farmed</strain>
    </source>
</reference>
<dbReference type="Pfam" id="PF16019">
    <property type="entry name" value="CSRNP_N"/>
    <property type="match status" value="1"/>
</dbReference>
<evidence type="ECO:0000256" key="8">
    <source>
        <dbReference type="ARBA" id="ARBA00023242"/>
    </source>
</evidence>
<feature type="compositionally biased region" description="Polar residues" evidence="9">
    <location>
        <begin position="495"/>
        <end position="509"/>
    </location>
</feature>
<dbReference type="InterPro" id="IPR031972">
    <property type="entry name" value="CSRNP_N"/>
</dbReference>
<evidence type="ECO:0000256" key="10">
    <source>
        <dbReference type="SAM" id="Phobius"/>
    </source>
</evidence>
<keyword evidence="7" id="KW-0804">Transcription</keyword>
<evidence type="ECO:0000256" key="3">
    <source>
        <dbReference type="ARBA" id="ARBA00022703"/>
    </source>
</evidence>
<feature type="domain" description="Cysteine/serine-rich nuclear protein N-terminal" evidence="12">
    <location>
        <begin position="241"/>
        <end position="449"/>
    </location>
</feature>
<dbReference type="GO" id="GO:0006915">
    <property type="term" value="P:apoptotic process"/>
    <property type="evidence" value="ECO:0007669"/>
    <property type="project" value="UniProtKB-KW"/>
</dbReference>
<name>A0A812DY32_ACAPH</name>
<feature type="signal peptide" evidence="11">
    <location>
        <begin position="1"/>
        <end position="20"/>
    </location>
</feature>
<dbReference type="PRINTS" id="PR02031">
    <property type="entry name" value="CYSSERRICHNP"/>
</dbReference>